<dbReference type="InterPro" id="IPR051624">
    <property type="entry name" value="RMD1/Sad1-interacting"/>
</dbReference>
<organism evidence="2 3">
    <name type="scientific">Candidatus Finniella inopinata</name>
    <dbReference type="NCBI Taxonomy" id="1696036"/>
    <lineage>
        <taxon>Bacteria</taxon>
        <taxon>Pseudomonadati</taxon>
        <taxon>Pseudomonadota</taxon>
        <taxon>Alphaproteobacteria</taxon>
        <taxon>Holosporales</taxon>
        <taxon>Candidatus Paracaedibacteraceae</taxon>
        <taxon>Candidatus Finniella</taxon>
    </lineage>
</organism>
<comment type="caution">
    <text evidence="2">The sequence shown here is derived from an EMBL/GenBank/DDBJ whole genome shotgun (WGS) entry which is preliminary data.</text>
</comment>
<dbReference type="Pfam" id="PF02582">
    <property type="entry name" value="DUF155"/>
    <property type="match status" value="1"/>
</dbReference>
<dbReference type="RefSeq" id="WP_130154038.1">
    <property type="nucleotide sequence ID" value="NZ_SCFB01000005.1"/>
</dbReference>
<dbReference type="PANTHER" id="PTHR16255">
    <property type="entry name" value="REQUIRED FOR MEIOTIC NUCLEAR DIVISION PROTEIN 1 HOMOLOG"/>
    <property type="match status" value="1"/>
</dbReference>
<name>A0A4V2DZU6_9PROT</name>
<gene>
    <name evidence="2" type="ORF">EQU50_04955</name>
</gene>
<dbReference type="OrthoDB" id="529323at2"/>
<protein>
    <recommendedName>
        <fullName evidence="1">DUF155 domain-containing protein</fullName>
    </recommendedName>
</protein>
<dbReference type="EMBL" id="SCFB01000005">
    <property type="protein sequence ID" value="RZI46287.1"/>
    <property type="molecule type" value="Genomic_DNA"/>
</dbReference>
<reference evidence="2 3" key="1">
    <citation type="submission" date="2018-10" db="EMBL/GenBank/DDBJ databases">
        <title>An updated phylogeny of the Alphaproteobacteria reveals that the parasitic Rickettsiales and Holosporales have independent origins.</title>
        <authorList>
            <person name="Munoz-Gomez S.A."/>
            <person name="Hess S."/>
            <person name="Burger G."/>
            <person name="Lang B.F."/>
            <person name="Susko E."/>
            <person name="Slamovits C.H."/>
            <person name="Roger A.J."/>
        </authorList>
    </citation>
    <scope>NUCLEOTIDE SEQUENCE [LARGE SCALE GENOMIC DNA]</scope>
    <source>
        <strain evidence="2">HOLO01</strain>
    </source>
</reference>
<accession>A0A4V2DZU6</accession>
<evidence type="ECO:0000313" key="2">
    <source>
        <dbReference type="EMBL" id="RZI46287.1"/>
    </source>
</evidence>
<dbReference type="Proteomes" id="UP000293550">
    <property type="component" value="Unassembled WGS sequence"/>
</dbReference>
<feature type="domain" description="DUF155" evidence="1">
    <location>
        <begin position="53"/>
        <end position="222"/>
    </location>
</feature>
<sequence length="271" mass="31874">MRCSSYCTAENYNIDDFSRYLRTEGLDPKFYDNVIHVHKDHDTEDGSKSTGEIFYFTYGCIVFWNFSEEEELQYVQDLKPYEQNPLPDYIYEASHFVYGSETTINEEDDEIVLDSDDVLIKLSMAHGLSQSVKLDVFENSIEATIQNTRNLPAELAAKGKISLSRKKISQKIGALFAERNSINLHSDILDTPEFFWRRPRYEPYYHMASQYMDITTRLDILNRRLDVIHELYDILSNELKHAHSSRLEWVIILLIVSEVVMHILKDFLKWF</sequence>
<keyword evidence="3" id="KW-1185">Reference proteome</keyword>
<dbReference type="AlphaFoldDB" id="A0A4V2DZU6"/>
<dbReference type="InterPro" id="IPR003734">
    <property type="entry name" value="DUF155"/>
</dbReference>
<proteinExistence type="predicted"/>
<evidence type="ECO:0000259" key="1">
    <source>
        <dbReference type="Pfam" id="PF02582"/>
    </source>
</evidence>
<evidence type="ECO:0000313" key="3">
    <source>
        <dbReference type="Proteomes" id="UP000293550"/>
    </source>
</evidence>
<dbReference type="PANTHER" id="PTHR16255:SF1">
    <property type="entry name" value="REQUIRED FOR MEIOTIC NUCLEAR DIVISION PROTEIN 1 HOMOLOG"/>
    <property type="match status" value="1"/>
</dbReference>